<dbReference type="SMR" id="G2XYP4"/>
<evidence type="ECO:0000313" key="20">
    <source>
        <dbReference type="EMBL" id="CCD45581.1"/>
    </source>
</evidence>
<feature type="active site" description="Proton donor" evidence="15">
    <location>
        <position position="124"/>
    </location>
</feature>
<feature type="chain" id="PRO_5003440116" description="Crh-like protein" evidence="18">
    <location>
        <begin position="21"/>
        <end position="391"/>
    </location>
</feature>
<dbReference type="GO" id="GO:0016757">
    <property type="term" value="F:glycosyltransferase activity"/>
    <property type="evidence" value="ECO:0007669"/>
    <property type="project" value="UniProtKB-KW"/>
</dbReference>
<evidence type="ECO:0000256" key="12">
    <source>
        <dbReference type="ARBA" id="ARBA00023316"/>
    </source>
</evidence>
<evidence type="ECO:0000256" key="5">
    <source>
        <dbReference type="ARBA" id="ARBA00022679"/>
    </source>
</evidence>
<evidence type="ECO:0000259" key="19">
    <source>
        <dbReference type="PROSITE" id="PS51762"/>
    </source>
</evidence>
<feature type="disulfide bond" evidence="16">
    <location>
        <begin position="26"/>
        <end position="33"/>
    </location>
</feature>
<evidence type="ECO:0000256" key="6">
    <source>
        <dbReference type="ARBA" id="ARBA00022729"/>
    </source>
</evidence>
<keyword evidence="9" id="KW-0325">Glycoprotein</keyword>
<evidence type="ECO:0000256" key="9">
    <source>
        <dbReference type="ARBA" id="ARBA00023180"/>
    </source>
</evidence>
<dbReference type="eggNOG" id="ENOG502QQ71">
    <property type="taxonomic scope" value="Eukaryota"/>
</dbReference>
<dbReference type="OrthoDB" id="4781at2759"/>
<reference evidence="21" key="1">
    <citation type="journal article" date="2011" name="PLoS Genet.">
        <title>Genomic analysis of the necrotrophic fungal pathogens Sclerotinia sclerotiorum and Botrytis cinerea.</title>
        <authorList>
            <person name="Amselem J."/>
            <person name="Cuomo C.A."/>
            <person name="van Kan J.A."/>
            <person name="Viaud M."/>
            <person name="Benito E.P."/>
            <person name="Couloux A."/>
            <person name="Coutinho P.M."/>
            <person name="de Vries R.P."/>
            <person name="Dyer P.S."/>
            <person name="Fillinger S."/>
            <person name="Fournier E."/>
            <person name="Gout L."/>
            <person name="Hahn M."/>
            <person name="Kohn L."/>
            <person name="Lapalu N."/>
            <person name="Plummer K.M."/>
            <person name="Pradier J.M."/>
            <person name="Quevillon E."/>
            <person name="Sharon A."/>
            <person name="Simon A."/>
            <person name="ten Have A."/>
            <person name="Tudzynski B."/>
            <person name="Tudzynski P."/>
            <person name="Wincker P."/>
            <person name="Andrew M."/>
            <person name="Anthouard V."/>
            <person name="Beever R.E."/>
            <person name="Beffa R."/>
            <person name="Benoit I."/>
            <person name="Bouzid O."/>
            <person name="Brault B."/>
            <person name="Chen Z."/>
            <person name="Choquer M."/>
            <person name="Collemare J."/>
            <person name="Cotton P."/>
            <person name="Danchin E.G."/>
            <person name="Da Silva C."/>
            <person name="Gautier A."/>
            <person name="Giraud C."/>
            <person name="Giraud T."/>
            <person name="Gonzalez C."/>
            <person name="Grossetete S."/>
            <person name="Guldener U."/>
            <person name="Henrissat B."/>
            <person name="Howlett B.J."/>
            <person name="Kodira C."/>
            <person name="Kretschmer M."/>
            <person name="Lappartient A."/>
            <person name="Leroch M."/>
            <person name="Levis C."/>
            <person name="Mauceli E."/>
            <person name="Neuveglise C."/>
            <person name="Oeser B."/>
            <person name="Pearson M."/>
            <person name="Poulain J."/>
            <person name="Poussereau N."/>
            <person name="Quesneville H."/>
            <person name="Rascle C."/>
            <person name="Schumacher J."/>
            <person name="Segurens B."/>
            <person name="Sexton A."/>
            <person name="Silva E."/>
            <person name="Sirven C."/>
            <person name="Soanes D.M."/>
            <person name="Talbot N.J."/>
            <person name="Templeton M."/>
            <person name="Yandava C."/>
            <person name="Yarden O."/>
            <person name="Zeng Q."/>
            <person name="Rollins J.A."/>
            <person name="Lebrun M.H."/>
            <person name="Dickman M."/>
        </authorList>
    </citation>
    <scope>NUCLEOTIDE SEQUENCE [LARGE SCALE GENOMIC DNA]</scope>
    <source>
        <strain evidence="21">T4</strain>
    </source>
</reference>
<dbReference type="InterPro" id="IPR017168">
    <property type="entry name" value="CHR-like"/>
</dbReference>
<evidence type="ECO:0000256" key="11">
    <source>
        <dbReference type="ARBA" id="ARBA00023295"/>
    </source>
</evidence>
<keyword evidence="12" id="KW-0961">Cell wall biogenesis/degradation</keyword>
<dbReference type="PANTHER" id="PTHR10963">
    <property type="entry name" value="GLYCOSYL HYDROLASE-RELATED"/>
    <property type="match status" value="1"/>
</dbReference>
<comment type="catalytic activity">
    <reaction evidence="1">
        <text>Random endo-hydrolysis of N-acetyl-beta-D-glucosaminide (1-&gt;4)-beta-linkages in chitin and chitodextrins.</text>
        <dbReference type="EC" id="3.2.1.14"/>
    </reaction>
</comment>
<dbReference type="AlphaFoldDB" id="G2XYP4"/>
<dbReference type="PANTHER" id="PTHR10963:SF27">
    <property type="entry name" value="GLYCOSIDASE-RELATED"/>
    <property type="match status" value="1"/>
</dbReference>
<evidence type="ECO:0000256" key="2">
    <source>
        <dbReference type="ARBA" id="ARBA00004589"/>
    </source>
</evidence>
<evidence type="ECO:0000256" key="18">
    <source>
        <dbReference type="SAM" id="SignalP"/>
    </source>
</evidence>
<evidence type="ECO:0000256" key="8">
    <source>
        <dbReference type="ARBA" id="ARBA00023136"/>
    </source>
</evidence>
<name>G2XYP4_BOTF4</name>
<dbReference type="InterPro" id="IPR013320">
    <property type="entry name" value="ConA-like_dom_sf"/>
</dbReference>
<dbReference type="CDD" id="cd02183">
    <property type="entry name" value="GH16_fungal_CRH1_transglycosylase"/>
    <property type="match status" value="1"/>
</dbReference>
<keyword evidence="7 14" id="KW-0378">Hydrolase</keyword>
<dbReference type="STRING" id="999810.G2XYP4"/>
<evidence type="ECO:0000256" key="17">
    <source>
        <dbReference type="SAM" id="MobiDB-lite"/>
    </source>
</evidence>
<gene>
    <name evidence="20" type="ORF">BofuT4P34000006001</name>
</gene>
<keyword evidence="4" id="KW-0328">Glycosyltransferase</keyword>
<evidence type="ECO:0000256" key="16">
    <source>
        <dbReference type="PIRSR" id="PIRSR037299-2"/>
    </source>
</evidence>
<comment type="subcellular location">
    <subcellularLocation>
        <location evidence="2">Membrane</location>
        <topology evidence="2">Lipid-anchor</topology>
        <topology evidence="2">GPI-anchor</topology>
    </subcellularLocation>
</comment>
<dbReference type="EC" id="3.2.-.-" evidence="14"/>
<keyword evidence="8 14" id="KW-0472">Membrane</keyword>
<evidence type="ECO:0000256" key="4">
    <source>
        <dbReference type="ARBA" id="ARBA00022676"/>
    </source>
</evidence>
<dbReference type="InterPro" id="IPR050546">
    <property type="entry name" value="Glycosyl_Hydrlase_16"/>
</dbReference>
<evidence type="ECO:0000256" key="14">
    <source>
        <dbReference type="PIRNR" id="PIRNR037299"/>
    </source>
</evidence>
<dbReference type="GO" id="GO:0009277">
    <property type="term" value="C:fungal-type cell wall"/>
    <property type="evidence" value="ECO:0007669"/>
    <property type="project" value="TreeGrafter"/>
</dbReference>
<sequence>MRSSTISASAVVLLSGLASAQTFTDCNPTEKTCPSDPAIGGLQVTDFTAGKSSYWEVEDGTTMSYDGTLGAQFVISTATDAPTIKNIGYIMFGRIETWVRASAGTGIVSSFILESDDLDEIDWEWLGANNAEAENNFFGKGNTTTYDRAQYPAVATPIDTFHNYTIDWTAKSTIWYIDGVAVRTLLYDDKQTVGGKNYPQTPMLVKMGSWIGCASKAAETDSATAGTCSWAGGAVDLTQGPFTMYVKNVTIQDYGCATEYTYGDLTGDYTSIKATGGCSADGSAASPSASSSSAASGSSSSTKSSSGSSTLSTVTGTTSAIAVGTATGTATLSAGEKATAAAISGSTTSSSTIAKVTTTSDANSLKKPKHEYGMIDLGVMVLGLGLGYLVM</sequence>
<evidence type="ECO:0000313" key="21">
    <source>
        <dbReference type="Proteomes" id="UP000008177"/>
    </source>
</evidence>
<evidence type="ECO:0000256" key="3">
    <source>
        <dbReference type="ARBA" id="ARBA00022622"/>
    </source>
</evidence>
<dbReference type="SUPFAM" id="SSF49899">
    <property type="entry name" value="Concanavalin A-like lectins/glucanases"/>
    <property type="match status" value="1"/>
</dbReference>
<dbReference type="HOGENOM" id="CLU_027506_3_1_1"/>
<accession>G2XYP4</accession>
<feature type="region of interest" description="Disordered" evidence="17">
    <location>
        <begin position="289"/>
        <end position="313"/>
    </location>
</feature>
<keyword evidence="6 18" id="KW-0732">Signal</keyword>
<dbReference type="GO" id="GO:0098552">
    <property type="term" value="C:side of membrane"/>
    <property type="evidence" value="ECO:0007669"/>
    <property type="project" value="UniProtKB-KW"/>
</dbReference>
<keyword evidence="5" id="KW-0808">Transferase</keyword>
<feature type="signal peptide" evidence="18">
    <location>
        <begin position="1"/>
        <end position="20"/>
    </location>
</feature>
<protein>
    <recommendedName>
        <fullName evidence="14">Crh-like protein</fullName>
        <ecNumber evidence="14">3.2.-.-</ecNumber>
    </recommendedName>
</protein>
<dbReference type="GO" id="GO:0008843">
    <property type="term" value="F:endochitinase activity"/>
    <property type="evidence" value="ECO:0007669"/>
    <property type="project" value="UniProtKB-EC"/>
</dbReference>
<keyword evidence="3" id="KW-0336">GPI-anchor</keyword>
<proteinExistence type="inferred from homology"/>
<dbReference type="Pfam" id="PF00722">
    <property type="entry name" value="Glyco_hydro_16"/>
    <property type="match status" value="1"/>
</dbReference>
<evidence type="ECO:0000256" key="13">
    <source>
        <dbReference type="ARBA" id="ARBA00038074"/>
    </source>
</evidence>
<evidence type="ECO:0000256" key="1">
    <source>
        <dbReference type="ARBA" id="ARBA00000822"/>
    </source>
</evidence>
<keyword evidence="10" id="KW-0449">Lipoprotein</keyword>
<organism evidence="20 21">
    <name type="scientific">Botryotinia fuckeliana (strain T4)</name>
    <name type="common">Noble rot fungus</name>
    <name type="synonym">Botrytis cinerea</name>
    <dbReference type="NCBI Taxonomy" id="999810"/>
    <lineage>
        <taxon>Eukaryota</taxon>
        <taxon>Fungi</taxon>
        <taxon>Dikarya</taxon>
        <taxon>Ascomycota</taxon>
        <taxon>Pezizomycotina</taxon>
        <taxon>Leotiomycetes</taxon>
        <taxon>Helotiales</taxon>
        <taxon>Sclerotiniaceae</taxon>
        <taxon>Botrytis</taxon>
    </lineage>
</organism>
<evidence type="ECO:0000256" key="15">
    <source>
        <dbReference type="PIRSR" id="PIRSR037299-1"/>
    </source>
</evidence>
<feature type="active site" description="Nucleophile" evidence="15">
    <location>
        <position position="120"/>
    </location>
</feature>
<dbReference type="InterPro" id="IPR000757">
    <property type="entry name" value="Beta-glucanase-like"/>
</dbReference>
<dbReference type="Proteomes" id="UP000008177">
    <property type="component" value="Unplaced contigs"/>
</dbReference>
<dbReference type="Gene3D" id="2.60.120.200">
    <property type="match status" value="1"/>
</dbReference>
<comment type="similarity">
    <text evidence="13">Belongs to the glycosyl hydrolase 16 family. CRH1 subfamily.</text>
</comment>
<keyword evidence="11" id="KW-0326">Glycosidase</keyword>
<dbReference type="PROSITE" id="PS51762">
    <property type="entry name" value="GH16_2"/>
    <property type="match status" value="1"/>
</dbReference>
<dbReference type="InParanoid" id="G2XYP4"/>
<dbReference type="GO" id="GO:0031505">
    <property type="term" value="P:fungal-type cell wall organization"/>
    <property type="evidence" value="ECO:0007669"/>
    <property type="project" value="TreeGrafter"/>
</dbReference>
<feature type="domain" description="GH16" evidence="19">
    <location>
        <begin position="29"/>
        <end position="246"/>
    </location>
</feature>
<dbReference type="GO" id="GO:0005975">
    <property type="term" value="P:carbohydrate metabolic process"/>
    <property type="evidence" value="ECO:0007669"/>
    <property type="project" value="InterPro"/>
</dbReference>
<dbReference type="EMBL" id="FQ790278">
    <property type="protein sequence ID" value="CCD45581.1"/>
    <property type="molecule type" value="Genomic_DNA"/>
</dbReference>
<evidence type="ECO:0000256" key="7">
    <source>
        <dbReference type="ARBA" id="ARBA00022801"/>
    </source>
</evidence>
<dbReference type="PIRSF" id="PIRSF037299">
    <property type="entry name" value="Glycosidase_CRH1_prd"/>
    <property type="match status" value="1"/>
</dbReference>
<keyword evidence="16" id="KW-1015">Disulfide bond</keyword>
<evidence type="ECO:0000256" key="10">
    <source>
        <dbReference type="ARBA" id="ARBA00023288"/>
    </source>
</evidence>